<dbReference type="InterPro" id="IPR047115">
    <property type="entry name" value="ARSB"/>
</dbReference>
<dbReference type="AlphaFoldDB" id="A0A2S2R7V2"/>
<keyword evidence="9" id="KW-1185">Reference proteome</keyword>
<keyword evidence="6" id="KW-0325">Glycoprotein</keyword>
<keyword evidence="3" id="KW-0479">Metal-binding</keyword>
<comment type="cofactor">
    <cofactor evidence="1">
        <name>Ca(2+)</name>
        <dbReference type="ChEBI" id="CHEBI:29108"/>
    </cofactor>
</comment>
<evidence type="ECO:0000256" key="2">
    <source>
        <dbReference type="ARBA" id="ARBA00008779"/>
    </source>
</evidence>
<dbReference type="Proteomes" id="UP000694846">
    <property type="component" value="Unplaced"/>
</dbReference>
<keyword evidence="5" id="KW-0106">Calcium</keyword>
<dbReference type="GO" id="GO:0008484">
    <property type="term" value="F:sulfuric ester hydrolase activity"/>
    <property type="evidence" value="ECO:0007669"/>
    <property type="project" value="InterPro"/>
</dbReference>
<comment type="similarity">
    <text evidence="2">Belongs to the sulfatase family.</text>
</comment>
<keyword evidence="4" id="KW-0378">Hydrolase</keyword>
<dbReference type="Pfam" id="PF00884">
    <property type="entry name" value="Sulfatase"/>
    <property type="match status" value="1"/>
</dbReference>
<evidence type="ECO:0000256" key="6">
    <source>
        <dbReference type="ARBA" id="ARBA00023180"/>
    </source>
</evidence>
<dbReference type="PANTHER" id="PTHR10342">
    <property type="entry name" value="ARYLSULFATASE"/>
    <property type="match status" value="1"/>
</dbReference>
<evidence type="ECO:0000313" key="10">
    <source>
        <dbReference type="RefSeq" id="XP_025419425.1"/>
    </source>
</evidence>
<name>A0A2S2R7V2_9HEMI</name>
<dbReference type="OrthoDB" id="103349at2759"/>
<dbReference type="InterPro" id="IPR024607">
    <property type="entry name" value="Sulfatase_CS"/>
</dbReference>
<evidence type="ECO:0000256" key="5">
    <source>
        <dbReference type="ARBA" id="ARBA00022837"/>
    </source>
</evidence>
<gene>
    <name evidence="8" type="primary">Arsb_1</name>
    <name evidence="10" type="synonym">LOC112689788</name>
    <name evidence="8" type="ORF">g.81083</name>
</gene>
<accession>A0A2S2R7V2</accession>
<proteinExistence type="inferred from homology"/>
<dbReference type="PROSITE" id="PS51257">
    <property type="entry name" value="PROKAR_LIPOPROTEIN"/>
    <property type="match status" value="1"/>
</dbReference>
<dbReference type="CDD" id="cd16029">
    <property type="entry name" value="4-S"/>
    <property type="match status" value="1"/>
</dbReference>
<organism evidence="8">
    <name type="scientific">Sipha flava</name>
    <name type="common">yellow sugarcane aphid</name>
    <dbReference type="NCBI Taxonomy" id="143950"/>
    <lineage>
        <taxon>Eukaryota</taxon>
        <taxon>Metazoa</taxon>
        <taxon>Ecdysozoa</taxon>
        <taxon>Arthropoda</taxon>
        <taxon>Hexapoda</taxon>
        <taxon>Insecta</taxon>
        <taxon>Pterygota</taxon>
        <taxon>Neoptera</taxon>
        <taxon>Paraneoptera</taxon>
        <taxon>Hemiptera</taxon>
        <taxon>Sternorrhyncha</taxon>
        <taxon>Aphidomorpha</taxon>
        <taxon>Aphidoidea</taxon>
        <taxon>Aphididae</taxon>
        <taxon>Sipha</taxon>
    </lineage>
</organism>
<dbReference type="Gene3D" id="3.40.720.10">
    <property type="entry name" value="Alkaline Phosphatase, subunit A"/>
    <property type="match status" value="1"/>
</dbReference>
<dbReference type="PANTHER" id="PTHR10342:SF264">
    <property type="entry name" value="MIP05773P-RELATED"/>
    <property type="match status" value="1"/>
</dbReference>
<dbReference type="GO" id="GO:0046872">
    <property type="term" value="F:metal ion binding"/>
    <property type="evidence" value="ECO:0007669"/>
    <property type="project" value="UniProtKB-KW"/>
</dbReference>
<dbReference type="InterPro" id="IPR017850">
    <property type="entry name" value="Alkaline_phosphatase_core_sf"/>
</dbReference>
<dbReference type="SUPFAM" id="SSF53649">
    <property type="entry name" value="Alkaline phosphatase-like"/>
    <property type="match status" value="1"/>
</dbReference>
<evidence type="ECO:0000313" key="9">
    <source>
        <dbReference type="Proteomes" id="UP000694846"/>
    </source>
</evidence>
<dbReference type="EMBL" id="GGMS01016567">
    <property type="protein sequence ID" value="MBY85770.1"/>
    <property type="molecule type" value="Transcribed_RNA"/>
</dbReference>
<dbReference type="Gene3D" id="3.30.1120.10">
    <property type="match status" value="1"/>
</dbReference>
<dbReference type="PROSITE" id="PS00149">
    <property type="entry name" value="SULFATASE_2"/>
    <property type="match status" value="1"/>
</dbReference>
<dbReference type="PROSITE" id="PS00523">
    <property type="entry name" value="SULFATASE_1"/>
    <property type="match status" value="1"/>
</dbReference>
<evidence type="ECO:0000256" key="3">
    <source>
        <dbReference type="ARBA" id="ARBA00022723"/>
    </source>
</evidence>
<feature type="domain" description="Sulfatase N-terminal" evidence="7">
    <location>
        <begin position="37"/>
        <end position="360"/>
    </location>
</feature>
<evidence type="ECO:0000256" key="4">
    <source>
        <dbReference type="ARBA" id="ARBA00022801"/>
    </source>
</evidence>
<evidence type="ECO:0000313" key="8">
    <source>
        <dbReference type="EMBL" id="MBY85770.1"/>
    </source>
</evidence>
<dbReference type="RefSeq" id="XP_025419425.1">
    <property type="nucleotide sequence ID" value="XM_025563640.1"/>
</dbReference>
<evidence type="ECO:0000256" key="1">
    <source>
        <dbReference type="ARBA" id="ARBA00001913"/>
    </source>
</evidence>
<protein>
    <submittedName>
        <fullName evidence="8 10">Arylsulfatase B</fullName>
    </submittedName>
</protein>
<reference evidence="8" key="1">
    <citation type="submission" date="2018-04" db="EMBL/GenBank/DDBJ databases">
        <title>Transcriptome assembly of Sipha flava.</title>
        <authorList>
            <person name="Scully E.D."/>
            <person name="Geib S.M."/>
            <person name="Palmer N.A."/>
            <person name="Koch K."/>
            <person name="Bradshaw J."/>
            <person name="Heng-Moss T."/>
            <person name="Sarath G."/>
        </authorList>
    </citation>
    <scope>NUCLEOTIDE SEQUENCE</scope>
</reference>
<reference evidence="10" key="2">
    <citation type="submission" date="2025-04" db="UniProtKB">
        <authorList>
            <consortium name="RefSeq"/>
        </authorList>
    </citation>
    <scope>IDENTIFICATION</scope>
    <source>
        <tissue evidence="10">Whole body</tissue>
    </source>
</reference>
<evidence type="ECO:0000259" key="7">
    <source>
        <dbReference type="Pfam" id="PF00884"/>
    </source>
</evidence>
<sequence>MCRERLVNMLCFSHYVFVSCLVVMYRSYGALATNTSPHIIFVLADDLGWNDVSFHGSDQIITPNIDALAYDGIILNNHYSESLCTPSRSALLTGKYPIHTGTQHNVILEPEPWGLPLNETLLPEYLNKLGYVSHAVGKWHLGYFKKLYTPTYRGFKSFYGFWNGYQDYYSHMVQATFASYEGFDMRRNLNPDWSSYGKYSTHIFTEEATDIILKHNNSVPLFLYLAHLAPHAGTYENPLQAPQEDINKFKSITDKNRQKYAGMIKNLDDSVAEIFKALHINNMLNNTIFVFISDNGAPTNGIHKNHGSNWPLKGEKATPWEGGIRTAAFVWSKLLPKRKNIPDQLMHISDWLPTLYQAAGGNVDDLGTIDGISMWKSFLKNKESPRKQVLHNIDDLTGYAAIRDTHFKYVNGSTFLGYLDYWSGLLPPSVPRYDVDAVLNSTAAKILSQLNDDRLTSSLIMSLRNNSTVKCNFDKNTIPCESFKKPCLFHIVKDPCEQVNLNYKPSSKMKQFVEIKIEYFERLLKKFKESASKPLNKRGTKDANPSLFNNTWTNWEDYISA</sequence>
<dbReference type="InterPro" id="IPR000917">
    <property type="entry name" value="Sulfatase_N"/>
</dbReference>